<dbReference type="PANTHER" id="PTHR37461">
    <property type="entry name" value="ANTI-SIGMA-K FACTOR RSKA"/>
    <property type="match status" value="1"/>
</dbReference>
<evidence type="ECO:0000259" key="2">
    <source>
        <dbReference type="Pfam" id="PF10099"/>
    </source>
</evidence>
<dbReference type="RefSeq" id="WP_163286963.1">
    <property type="nucleotide sequence ID" value="NZ_JAAGVY010000057.1"/>
</dbReference>
<dbReference type="Pfam" id="PF10099">
    <property type="entry name" value="RskA_C"/>
    <property type="match status" value="1"/>
</dbReference>
<sequence>MDINAYISSGILQEYALGHISDQERSEVECMSKIYPEIREALTTSEIDLESFAAAYAVKSPSKSRENILVAVKRQAQDSTIHSVTKDDNASETKEILIQSEVTERKSAWGGWAAAAAVIAIAIAVWQYTDNQASKDELQALKVEQNTLENKTAELETRVAQLSDGLNEVYSSSVKKVTLKSVKENNTTQLALLWNTETGEVKLNTSALPKLPSDKQYQLWVLKDGKPKDMGVLSKTEEGILIASNATKDGDTFAITIEPLGGKASPSLDQLVVMGAIS</sequence>
<feature type="domain" description="Anti-sigma K factor RskA C-terminal" evidence="2">
    <location>
        <begin position="112"/>
        <end position="267"/>
    </location>
</feature>
<gene>
    <name evidence="3" type="ORF">G3O08_18605</name>
</gene>
<feature type="coiled-coil region" evidence="1">
    <location>
        <begin position="131"/>
        <end position="158"/>
    </location>
</feature>
<evidence type="ECO:0000313" key="3">
    <source>
        <dbReference type="EMBL" id="NEN25507.1"/>
    </source>
</evidence>
<comment type="caution">
    <text evidence="3">The sequence shown here is derived from an EMBL/GenBank/DDBJ whole genome shotgun (WGS) entry which is preliminary data.</text>
</comment>
<protein>
    <submittedName>
        <fullName evidence="3">Anti-sigma factor</fullName>
    </submittedName>
</protein>
<dbReference type="GO" id="GO:0006417">
    <property type="term" value="P:regulation of translation"/>
    <property type="evidence" value="ECO:0007669"/>
    <property type="project" value="TreeGrafter"/>
</dbReference>
<keyword evidence="4" id="KW-1185">Reference proteome</keyword>
<dbReference type="PANTHER" id="PTHR37461:SF1">
    <property type="entry name" value="ANTI-SIGMA-K FACTOR RSKA"/>
    <property type="match status" value="1"/>
</dbReference>
<dbReference type="InterPro" id="IPR018764">
    <property type="entry name" value="RskA_C"/>
</dbReference>
<dbReference type="EMBL" id="JAAGVY010000057">
    <property type="protein sequence ID" value="NEN25507.1"/>
    <property type="molecule type" value="Genomic_DNA"/>
</dbReference>
<dbReference type="AlphaFoldDB" id="A0A7K3WV27"/>
<dbReference type="GO" id="GO:0016989">
    <property type="term" value="F:sigma factor antagonist activity"/>
    <property type="evidence" value="ECO:0007669"/>
    <property type="project" value="TreeGrafter"/>
</dbReference>
<dbReference type="GO" id="GO:0005886">
    <property type="term" value="C:plasma membrane"/>
    <property type="evidence" value="ECO:0007669"/>
    <property type="project" value="InterPro"/>
</dbReference>
<proteinExistence type="predicted"/>
<reference evidence="3 4" key="1">
    <citation type="submission" date="2020-02" db="EMBL/GenBank/DDBJ databases">
        <title>Out from the shadows clarifying the taxonomy of the family Cryomorphaceae and related taxa by utilizing the GTDB taxonomic framework.</title>
        <authorList>
            <person name="Bowman J.P."/>
        </authorList>
    </citation>
    <scope>NUCLEOTIDE SEQUENCE [LARGE SCALE GENOMIC DNA]</scope>
    <source>
        <strain evidence="3 4">QSSC 1-22</strain>
    </source>
</reference>
<organism evidence="3 4">
    <name type="scientific">Cryomorpha ignava</name>
    <dbReference type="NCBI Taxonomy" id="101383"/>
    <lineage>
        <taxon>Bacteria</taxon>
        <taxon>Pseudomonadati</taxon>
        <taxon>Bacteroidota</taxon>
        <taxon>Flavobacteriia</taxon>
        <taxon>Flavobacteriales</taxon>
        <taxon>Cryomorphaceae</taxon>
        <taxon>Cryomorpha</taxon>
    </lineage>
</organism>
<evidence type="ECO:0000313" key="4">
    <source>
        <dbReference type="Proteomes" id="UP000486602"/>
    </source>
</evidence>
<name>A0A7K3WV27_9FLAO</name>
<accession>A0A7K3WV27</accession>
<dbReference type="Proteomes" id="UP000486602">
    <property type="component" value="Unassembled WGS sequence"/>
</dbReference>
<keyword evidence="1" id="KW-0175">Coiled coil</keyword>
<dbReference type="InterPro" id="IPR051474">
    <property type="entry name" value="Anti-sigma-K/W_factor"/>
</dbReference>
<evidence type="ECO:0000256" key="1">
    <source>
        <dbReference type="SAM" id="Coils"/>
    </source>
</evidence>